<evidence type="ECO:0000256" key="3">
    <source>
        <dbReference type="ARBA" id="ARBA00013287"/>
    </source>
</evidence>
<dbReference type="PANTHER" id="PTHR36959">
    <property type="entry name" value="ALTERED INHERITANCE OF MITOCHONDRIA PROTEIN 24, MITOCHONDRIAL"/>
    <property type="match status" value="1"/>
</dbReference>
<accession>G8YH84</accession>
<evidence type="ECO:0000256" key="1">
    <source>
        <dbReference type="ARBA" id="ARBA00004173"/>
    </source>
</evidence>
<dbReference type="GO" id="GO:0005743">
    <property type="term" value="C:mitochondrial inner membrane"/>
    <property type="evidence" value="ECO:0007669"/>
    <property type="project" value="TreeGrafter"/>
</dbReference>
<dbReference type="InParanoid" id="G8YH84"/>
<comment type="subcellular location">
    <subcellularLocation>
        <location evidence="1 6">Mitochondrion</location>
    </subcellularLocation>
</comment>
<keyword evidence="5 6" id="KW-0496">Mitochondrion</keyword>
<evidence type="ECO:0000256" key="4">
    <source>
        <dbReference type="ARBA" id="ARBA00022946"/>
    </source>
</evidence>
<evidence type="ECO:0000313" key="9">
    <source>
        <dbReference type="Proteomes" id="UP000005222"/>
    </source>
</evidence>
<protein>
    <recommendedName>
        <fullName evidence="3 6">Altered inheritance of mitochondria protein 24, mitochondrial</fullName>
    </recommendedName>
</protein>
<keyword evidence="4" id="KW-0809">Transit peptide</keyword>
<dbReference type="eggNOG" id="ENOG502RZF6">
    <property type="taxonomic scope" value="Eukaryota"/>
</dbReference>
<dbReference type="InterPro" id="IPR036983">
    <property type="entry name" value="AIM24_sf"/>
</dbReference>
<dbReference type="Proteomes" id="UP000005222">
    <property type="component" value="Chromosome G"/>
</dbReference>
<evidence type="ECO:0000313" key="8">
    <source>
        <dbReference type="EMBL" id="CCE80786.1"/>
    </source>
</evidence>
<dbReference type="EMBL" id="FO082052">
    <property type="protein sequence ID" value="CCE80786.1"/>
    <property type="molecule type" value="Genomic_DNA"/>
</dbReference>
<dbReference type="Proteomes" id="UP000005222">
    <property type="component" value="Chromosome H"/>
</dbReference>
<name>G8YH84_PICSO</name>
<proteinExistence type="inferred from homology"/>
<dbReference type="InterPro" id="IPR002838">
    <property type="entry name" value="AIM24"/>
</dbReference>
<evidence type="ECO:0000256" key="2">
    <source>
        <dbReference type="ARBA" id="ARBA00009322"/>
    </source>
</evidence>
<sequence>MAISSRVFSRHAGFFSRFRGKLRSQNDVSNAVSSNSLPKLSGSGPFVELPSFKPLGESNDSLNVKMPDGSKISILSGSIVAMNGDISKLHSDTKHINNYQFQEVTSGAPASLLVNGGRGTYVMINIDDKAESWRIMNNYNVLAWTGFTLELHPDSTFSQFEGFTTSGKGTLVIRGENDAFAVHLGPGEEFIVNPGCLIAANTRPVPLSLNYTRYPILPAEWRLRLQAYKSYLCNLIRPGIRQCKTWYTAMISKLGINEAFKTVATYTGMVSFFWRIYIANNLRQKPVYFKVKGPASLLIDNRHHASNKQYFSKIEMDRIIRNS</sequence>
<comment type="similarity">
    <text evidence="2 6">Belongs to the AIM24 family.</text>
</comment>
<dbReference type="PANTHER" id="PTHR36959:SF2">
    <property type="entry name" value="ALTERED INHERITANCE OF MITOCHONDRIA PROTEIN 24, MITOCHONDRIAL"/>
    <property type="match status" value="1"/>
</dbReference>
<reference evidence="8" key="1">
    <citation type="submission" date="2011-10" db="EMBL/GenBank/DDBJ databases">
        <authorList>
            <person name="Genoscope - CEA"/>
        </authorList>
    </citation>
    <scope>NUCLEOTIDE SEQUENCE</scope>
</reference>
<dbReference type="STRING" id="559304.G8YH84"/>
<evidence type="ECO:0000313" key="7">
    <source>
        <dbReference type="EMBL" id="CCE80021.1"/>
    </source>
</evidence>
<gene>
    <name evidence="8" type="primary">Piso0_003117</name>
    <name evidence="7" type="ORF">GNLVRS01_PISO0G05264g</name>
    <name evidence="8" type="ORF">GNLVRS01_PISO0H05265g</name>
</gene>
<dbReference type="OrthoDB" id="5295771at2759"/>
<dbReference type="GO" id="GO:0007007">
    <property type="term" value="P:inner mitochondrial membrane organization"/>
    <property type="evidence" value="ECO:0007669"/>
    <property type="project" value="TreeGrafter"/>
</dbReference>
<dbReference type="Gene3D" id="3.60.160.10">
    <property type="entry name" value="Mitochondrial biogenesis AIM24"/>
    <property type="match status" value="1"/>
</dbReference>
<keyword evidence="9" id="KW-1185">Reference proteome</keyword>
<organism evidence="8 9">
    <name type="scientific">Pichia sorbitophila (strain ATCC MYA-4447 / BCRC 22081 / CBS 7064 / NBRC 10061 / NRRL Y-12695)</name>
    <name type="common">Hybrid yeast</name>
    <dbReference type="NCBI Taxonomy" id="559304"/>
    <lineage>
        <taxon>Eukaryota</taxon>
        <taxon>Fungi</taxon>
        <taxon>Dikarya</taxon>
        <taxon>Ascomycota</taxon>
        <taxon>Saccharomycotina</taxon>
        <taxon>Pichiomycetes</taxon>
        <taxon>Debaryomycetaceae</taxon>
        <taxon>Millerozyma</taxon>
    </lineage>
</organism>
<dbReference type="HOGENOM" id="CLU_069182_0_0_1"/>
<dbReference type="SUPFAM" id="SSF51219">
    <property type="entry name" value="TRAP-like"/>
    <property type="match status" value="1"/>
</dbReference>
<evidence type="ECO:0000256" key="5">
    <source>
        <dbReference type="ARBA" id="ARBA00023128"/>
    </source>
</evidence>
<reference evidence="9" key="2">
    <citation type="journal article" date="2012" name="G3 (Bethesda)">
        <title>Pichia sorbitophila, an interspecies yeast hybrid reveals early steps of genome resolution following polyploidization.</title>
        <authorList>
            <person name="Leh Louis V."/>
            <person name="Despons L."/>
            <person name="Friedrich A."/>
            <person name="Martin T."/>
            <person name="Durrens P."/>
            <person name="Casaregola S."/>
            <person name="Neuveglise C."/>
            <person name="Fairhead C."/>
            <person name="Marck C."/>
            <person name="Cruz J.A."/>
            <person name="Straub M.L."/>
            <person name="Kugler V."/>
            <person name="Sacerdot C."/>
            <person name="Uzunov Z."/>
            <person name="Thierry A."/>
            <person name="Weiss S."/>
            <person name="Bleykasten C."/>
            <person name="De Montigny J."/>
            <person name="Jacques N."/>
            <person name="Jung P."/>
            <person name="Lemaire M."/>
            <person name="Mallet S."/>
            <person name="Morel G."/>
            <person name="Richard G.F."/>
            <person name="Sarkar A."/>
            <person name="Savel G."/>
            <person name="Schacherer J."/>
            <person name="Seret M.L."/>
            <person name="Talla E."/>
            <person name="Samson G."/>
            <person name="Jubin C."/>
            <person name="Poulain J."/>
            <person name="Vacherie B."/>
            <person name="Barbe V."/>
            <person name="Pelletier E."/>
            <person name="Sherman D.J."/>
            <person name="Westhof E."/>
            <person name="Weissenbach J."/>
            <person name="Baret P.V."/>
            <person name="Wincker P."/>
            <person name="Gaillardin C."/>
            <person name="Dujon B."/>
            <person name="Souciet J.L."/>
        </authorList>
    </citation>
    <scope>NUCLEOTIDE SEQUENCE [LARGE SCALE GENOMIC DNA]</scope>
    <source>
        <strain evidence="9">ATCC MYA-4447 / BCRC 22081 / CBS 7064 / NBRC 10061 / NRRL Y-12695</strain>
    </source>
</reference>
<dbReference type="InterPro" id="IPR016031">
    <property type="entry name" value="Trp_RNA-bd_attenuator-like_dom"/>
</dbReference>
<dbReference type="AlphaFoldDB" id="G8YH84"/>
<dbReference type="Pfam" id="PF01987">
    <property type="entry name" value="AIM24"/>
    <property type="match status" value="1"/>
</dbReference>
<evidence type="ECO:0000256" key="6">
    <source>
        <dbReference type="RuleBase" id="RU363045"/>
    </source>
</evidence>
<dbReference type="EMBL" id="FO082053">
    <property type="protein sequence ID" value="CCE80021.1"/>
    <property type="molecule type" value="Genomic_DNA"/>
</dbReference>